<dbReference type="AlphaFoldDB" id="A0A225W3X7"/>
<comment type="subcellular location">
    <subcellularLocation>
        <location evidence="1 5">Secreted</location>
    </subcellularLocation>
</comment>
<dbReference type="EMBL" id="NBNE01001842">
    <property type="protein sequence ID" value="OWZ12453.1"/>
    <property type="molecule type" value="Genomic_DNA"/>
</dbReference>
<comment type="function">
    <text evidence="5">Effector that suppresses plant defense responses during pathogen infection.</text>
</comment>
<dbReference type="Pfam" id="PF16810">
    <property type="entry name" value="RXLR"/>
    <property type="match status" value="1"/>
</dbReference>
<evidence type="ECO:0000313" key="7">
    <source>
        <dbReference type="EMBL" id="OWZ12453.1"/>
    </source>
</evidence>
<gene>
    <name evidence="7" type="ORF">PHMEG_00014382</name>
</gene>
<keyword evidence="3 5" id="KW-0964">Secreted</keyword>
<reference evidence="8" key="1">
    <citation type="submission" date="2017-03" db="EMBL/GenBank/DDBJ databases">
        <title>Phytopthora megakarya and P. palmivora, two closely related causual agents of cacao black pod achieved similar genome size and gene model numbers by different mechanisms.</title>
        <authorList>
            <person name="Ali S."/>
            <person name="Shao J."/>
            <person name="Larry D.J."/>
            <person name="Kronmiller B."/>
            <person name="Shen D."/>
            <person name="Strem M.D."/>
            <person name="Melnick R.L."/>
            <person name="Guiltinan M.J."/>
            <person name="Tyler B.M."/>
            <person name="Meinhardt L.W."/>
            <person name="Bailey B.A."/>
        </authorList>
    </citation>
    <scope>NUCLEOTIDE SEQUENCE [LARGE SCALE GENOMIC DNA]</scope>
    <source>
        <strain evidence="8">zdho120</strain>
    </source>
</reference>
<sequence length="148" mass="16684">MQFRYTLLLLVFALVGCLSVVPATRDAEITRAADTTPHSETQRYGDTDTKRMLRNEKPATNADTANPSAGEERAIIVSGMKSAFYRLLKAFGILPQTIYARMGIRSGWAPAIVHRFYHSYSRWYARKVPVYNAPPVYYSPPVYGYPVS</sequence>
<feature type="signal peptide" evidence="5">
    <location>
        <begin position="1"/>
        <end position="23"/>
    </location>
</feature>
<evidence type="ECO:0000256" key="1">
    <source>
        <dbReference type="ARBA" id="ARBA00004613"/>
    </source>
</evidence>
<proteinExistence type="inferred from homology"/>
<dbReference type="OrthoDB" id="118288at2759"/>
<dbReference type="PROSITE" id="PS51257">
    <property type="entry name" value="PROKAR_LIPOPROTEIN"/>
    <property type="match status" value="1"/>
</dbReference>
<feature type="region of interest" description="Disordered" evidence="6">
    <location>
        <begin position="32"/>
        <end position="67"/>
    </location>
</feature>
<keyword evidence="8" id="KW-1185">Reference proteome</keyword>
<accession>A0A225W3X7</accession>
<feature type="chain" id="PRO_5012646477" description="RxLR effector protein" evidence="5">
    <location>
        <begin position="24"/>
        <end position="148"/>
    </location>
</feature>
<evidence type="ECO:0000313" key="8">
    <source>
        <dbReference type="Proteomes" id="UP000198211"/>
    </source>
</evidence>
<organism evidence="7 8">
    <name type="scientific">Phytophthora megakarya</name>
    <dbReference type="NCBI Taxonomy" id="4795"/>
    <lineage>
        <taxon>Eukaryota</taxon>
        <taxon>Sar</taxon>
        <taxon>Stramenopiles</taxon>
        <taxon>Oomycota</taxon>
        <taxon>Peronosporomycetes</taxon>
        <taxon>Peronosporales</taxon>
        <taxon>Peronosporaceae</taxon>
        <taxon>Phytophthora</taxon>
    </lineage>
</organism>
<comment type="domain">
    <text evidence="5">The RxLR-dEER motif acts to carry the protein into the host cell cytoplasm through binding to cell surface phosphatidylinositol-3-phosphate.</text>
</comment>
<name>A0A225W3X7_9STRA</name>
<evidence type="ECO:0000256" key="4">
    <source>
        <dbReference type="ARBA" id="ARBA00022729"/>
    </source>
</evidence>
<evidence type="ECO:0000256" key="5">
    <source>
        <dbReference type="RuleBase" id="RU367124"/>
    </source>
</evidence>
<evidence type="ECO:0000256" key="6">
    <source>
        <dbReference type="SAM" id="MobiDB-lite"/>
    </source>
</evidence>
<comment type="similarity">
    <text evidence="2 5">Belongs to the RxLR effector family.</text>
</comment>
<dbReference type="InterPro" id="IPR031825">
    <property type="entry name" value="RXLR"/>
</dbReference>
<dbReference type="Proteomes" id="UP000198211">
    <property type="component" value="Unassembled WGS sequence"/>
</dbReference>
<protein>
    <recommendedName>
        <fullName evidence="5">RxLR effector protein</fullName>
    </recommendedName>
</protein>
<feature type="compositionally biased region" description="Basic and acidic residues" evidence="6">
    <location>
        <begin position="40"/>
        <end position="57"/>
    </location>
</feature>
<evidence type="ECO:0000256" key="3">
    <source>
        <dbReference type="ARBA" id="ARBA00022525"/>
    </source>
</evidence>
<evidence type="ECO:0000256" key="2">
    <source>
        <dbReference type="ARBA" id="ARBA00010400"/>
    </source>
</evidence>
<keyword evidence="4 5" id="KW-0732">Signal</keyword>
<comment type="caution">
    <text evidence="7">The sequence shown here is derived from an EMBL/GenBank/DDBJ whole genome shotgun (WGS) entry which is preliminary data.</text>
</comment>